<keyword evidence="1" id="KW-0812">Transmembrane</keyword>
<keyword evidence="1" id="KW-0472">Membrane</keyword>
<accession>A0A0A9DSI3</accession>
<dbReference type="AlphaFoldDB" id="A0A0A9DSI3"/>
<feature type="transmembrane region" description="Helical" evidence="1">
    <location>
        <begin position="12"/>
        <end position="34"/>
    </location>
</feature>
<evidence type="ECO:0000256" key="1">
    <source>
        <dbReference type="SAM" id="Phobius"/>
    </source>
</evidence>
<protein>
    <submittedName>
        <fullName evidence="2">Uncharacterized protein</fullName>
    </submittedName>
</protein>
<reference evidence="2" key="2">
    <citation type="journal article" date="2015" name="Data Brief">
        <title>Shoot transcriptome of the giant reed, Arundo donax.</title>
        <authorList>
            <person name="Barrero R.A."/>
            <person name="Guerrero F.D."/>
            <person name="Moolhuijzen P."/>
            <person name="Goolsby J.A."/>
            <person name="Tidwell J."/>
            <person name="Bellgard S.E."/>
            <person name="Bellgard M.I."/>
        </authorList>
    </citation>
    <scope>NUCLEOTIDE SEQUENCE</scope>
    <source>
        <tissue evidence="2">Shoot tissue taken approximately 20 cm above the soil surface</tissue>
    </source>
</reference>
<proteinExistence type="predicted"/>
<dbReference type="EMBL" id="GBRH01206351">
    <property type="protein sequence ID" value="JAD91544.1"/>
    <property type="molecule type" value="Transcribed_RNA"/>
</dbReference>
<organism evidence="2">
    <name type="scientific">Arundo donax</name>
    <name type="common">Giant reed</name>
    <name type="synonym">Donax arundinaceus</name>
    <dbReference type="NCBI Taxonomy" id="35708"/>
    <lineage>
        <taxon>Eukaryota</taxon>
        <taxon>Viridiplantae</taxon>
        <taxon>Streptophyta</taxon>
        <taxon>Embryophyta</taxon>
        <taxon>Tracheophyta</taxon>
        <taxon>Spermatophyta</taxon>
        <taxon>Magnoliopsida</taxon>
        <taxon>Liliopsida</taxon>
        <taxon>Poales</taxon>
        <taxon>Poaceae</taxon>
        <taxon>PACMAD clade</taxon>
        <taxon>Arundinoideae</taxon>
        <taxon>Arundineae</taxon>
        <taxon>Arundo</taxon>
    </lineage>
</organism>
<reference evidence="2" key="1">
    <citation type="submission" date="2014-09" db="EMBL/GenBank/DDBJ databases">
        <authorList>
            <person name="Magalhaes I.L.F."/>
            <person name="Oliveira U."/>
            <person name="Santos F.R."/>
            <person name="Vidigal T.H.D.A."/>
            <person name="Brescovit A.D."/>
            <person name="Santos A.J."/>
        </authorList>
    </citation>
    <scope>NUCLEOTIDE SEQUENCE</scope>
    <source>
        <tissue evidence="2">Shoot tissue taken approximately 20 cm above the soil surface</tissue>
    </source>
</reference>
<sequence>MNLKQWKTLDWTVTSSCAPVLCAALTFTSSQLFLNRLVP</sequence>
<evidence type="ECO:0000313" key="2">
    <source>
        <dbReference type="EMBL" id="JAD91544.1"/>
    </source>
</evidence>
<name>A0A0A9DSI3_ARUDO</name>
<keyword evidence="1" id="KW-1133">Transmembrane helix</keyword>